<sequence>MTPSWRLLFAWAWALPATVTGDHDSSRVCRALAETLPGFVAFPDTPAYEAHNAYWSARQSELRPACFVAPTSAQDVARAVRVLTKRGARFTVKGGGHTAFDGGSNMDAPGVTLDLAGLDSISVSADRRTVSVGAGNRWINVSEVLDPLGLAVVGGRVSTVGVSGLTLGGGISYFSGMWGWACDNVRNYEVVLASGELVNASPTVNADLFWALRGGGGSNFGIVTRFDLVSFEQGELWASTLVYPGTVTETLIPLVHDLLVRELPAAPAAHTFFVMAYVAALGGYLTLSDQFHARYSDILCPPAVFAPFHNATLPKLFVYTRLSTVSRLSLDIEQPRGMRQAWWETTVAATATPDLLLDIFSMWQDFVERLLATAAADDPTVTPFLIFHPIPLNVLGAMQVNGGNALGLEPEDGPIMIVQMNVLWTSAVLDDAIQDGLRDLVARVETLAASRGARQKNGYIYMNYAEKSQDVYAGYGEENLARLRSVARRYDPEGQLRRLWRGYFKL</sequence>
<keyword evidence="8" id="KW-1185">Reference proteome</keyword>
<keyword evidence="4" id="KW-0560">Oxidoreductase</keyword>
<dbReference type="EMBL" id="MU857668">
    <property type="protein sequence ID" value="KAK4246733.1"/>
    <property type="molecule type" value="Genomic_DNA"/>
</dbReference>
<dbReference type="GO" id="GO:0016491">
    <property type="term" value="F:oxidoreductase activity"/>
    <property type="evidence" value="ECO:0007669"/>
    <property type="project" value="UniProtKB-KW"/>
</dbReference>
<evidence type="ECO:0000256" key="4">
    <source>
        <dbReference type="ARBA" id="ARBA00023002"/>
    </source>
</evidence>
<dbReference type="AlphaFoldDB" id="A0AAN7CR32"/>
<comment type="similarity">
    <text evidence="1">Belongs to the oxygen-dependent FAD-linked oxidoreductase family.</text>
</comment>
<dbReference type="PANTHER" id="PTHR42973">
    <property type="entry name" value="BINDING OXIDOREDUCTASE, PUTATIVE (AFU_ORTHOLOGUE AFUA_1G17690)-RELATED"/>
    <property type="match status" value="1"/>
</dbReference>
<reference evidence="7" key="1">
    <citation type="journal article" date="2023" name="Mol. Phylogenet. Evol.">
        <title>Genome-scale phylogeny and comparative genomics of the fungal order Sordariales.</title>
        <authorList>
            <person name="Hensen N."/>
            <person name="Bonometti L."/>
            <person name="Westerberg I."/>
            <person name="Brannstrom I.O."/>
            <person name="Guillou S."/>
            <person name="Cros-Aarteil S."/>
            <person name="Calhoun S."/>
            <person name="Haridas S."/>
            <person name="Kuo A."/>
            <person name="Mondo S."/>
            <person name="Pangilinan J."/>
            <person name="Riley R."/>
            <person name="LaButti K."/>
            <person name="Andreopoulos B."/>
            <person name="Lipzen A."/>
            <person name="Chen C."/>
            <person name="Yan M."/>
            <person name="Daum C."/>
            <person name="Ng V."/>
            <person name="Clum A."/>
            <person name="Steindorff A."/>
            <person name="Ohm R.A."/>
            <person name="Martin F."/>
            <person name="Silar P."/>
            <person name="Natvig D.O."/>
            <person name="Lalanne C."/>
            <person name="Gautier V."/>
            <person name="Ament-Velasquez S.L."/>
            <person name="Kruys A."/>
            <person name="Hutchinson M.I."/>
            <person name="Powell A.J."/>
            <person name="Barry K."/>
            <person name="Miller A.N."/>
            <person name="Grigoriev I.V."/>
            <person name="Debuchy R."/>
            <person name="Gladieux P."/>
            <person name="Hiltunen Thoren M."/>
            <person name="Johannesson H."/>
        </authorList>
    </citation>
    <scope>NUCLEOTIDE SEQUENCE</scope>
    <source>
        <strain evidence="7">CBS 359.72</strain>
    </source>
</reference>
<dbReference type="GO" id="GO:0071949">
    <property type="term" value="F:FAD binding"/>
    <property type="evidence" value="ECO:0007669"/>
    <property type="project" value="InterPro"/>
</dbReference>
<dbReference type="PANTHER" id="PTHR42973:SF54">
    <property type="entry name" value="FAD-BINDING PCMH-TYPE DOMAIN-CONTAINING PROTEIN"/>
    <property type="match status" value="1"/>
</dbReference>
<dbReference type="Gene3D" id="3.30.465.10">
    <property type="match status" value="1"/>
</dbReference>
<dbReference type="Pfam" id="PF01565">
    <property type="entry name" value="FAD_binding_4"/>
    <property type="match status" value="1"/>
</dbReference>
<dbReference type="Proteomes" id="UP001303647">
    <property type="component" value="Unassembled WGS sequence"/>
</dbReference>
<keyword evidence="5" id="KW-0732">Signal</keyword>
<evidence type="ECO:0000313" key="8">
    <source>
        <dbReference type="Proteomes" id="UP001303647"/>
    </source>
</evidence>
<dbReference type="InterPro" id="IPR006094">
    <property type="entry name" value="Oxid_FAD_bind_N"/>
</dbReference>
<dbReference type="PROSITE" id="PS51387">
    <property type="entry name" value="FAD_PCMH"/>
    <property type="match status" value="1"/>
</dbReference>
<dbReference type="InterPro" id="IPR016169">
    <property type="entry name" value="FAD-bd_PCMH_sub2"/>
</dbReference>
<evidence type="ECO:0000256" key="2">
    <source>
        <dbReference type="ARBA" id="ARBA00022630"/>
    </source>
</evidence>
<proteinExistence type="inferred from homology"/>
<gene>
    <name evidence="7" type="ORF">C7999DRAFT_32882</name>
</gene>
<name>A0AAN7CR32_9PEZI</name>
<dbReference type="SUPFAM" id="SSF56176">
    <property type="entry name" value="FAD-binding/transporter-associated domain-like"/>
    <property type="match status" value="1"/>
</dbReference>
<comment type="caution">
    <text evidence="7">The sequence shown here is derived from an EMBL/GenBank/DDBJ whole genome shotgun (WGS) entry which is preliminary data.</text>
</comment>
<evidence type="ECO:0000256" key="5">
    <source>
        <dbReference type="SAM" id="SignalP"/>
    </source>
</evidence>
<keyword evidence="2" id="KW-0285">Flavoprotein</keyword>
<accession>A0AAN7CR32</accession>
<evidence type="ECO:0000256" key="3">
    <source>
        <dbReference type="ARBA" id="ARBA00022827"/>
    </source>
</evidence>
<evidence type="ECO:0000256" key="1">
    <source>
        <dbReference type="ARBA" id="ARBA00005466"/>
    </source>
</evidence>
<evidence type="ECO:0000259" key="6">
    <source>
        <dbReference type="PROSITE" id="PS51387"/>
    </source>
</evidence>
<keyword evidence="3" id="KW-0274">FAD</keyword>
<dbReference type="InterPro" id="IPR016166">
    <property type="entry name" value="FAD-bd_PCMH"/>
</dbReference>
<feature type="signal peptide" evidence="5">
    <location>
        <begin position="1"/>
        <end position="21"/>
    </location>
</feature>
<protein>
    <recommendedName>
        <fullName evidence="6">FAD-binding PCMH-type domain-containing protein</fullName>
    </recommendedName>
</protein>
<reference evidence="7" key="2">
    <citation type="submission" date="2023-05" db="EMBL/GenBank/DDBJ databases">
        <authorList>
            <consortium name="Lawrence Berkeley National Laboratory"/>
            <person name="Steindorff A."/>
            <person name="Hensen N."/>
            <person name="Bonometti L."/>
            <person name="Westerberg I."/>
            <person name="Brannstrom I.O."/>
            <person name="Guillou S."/>
            <person name="Cros-Aarteil S."/>
            <person name="Calhoun S."/>
            <person name="Haridas S."/>
            <person name="Kuo A."/>
            <person name="Mondo S."/>
            <person name="Pangilinan J."/>
            <person name="Riley R."/>
            <person name="Labutti K."/>
            <person name="Andreopoulos B."/>
            <person name="Lipzen A."/>
            <person name="Chen C."/>
            <person name="Yanf M."/>
            <person name="Daum C."/>
            <person name="Ng V."/>
            <person name="Clum A."/>
            <person name="Ohm R."/>
            <person name="Martin F."/>
            <person name="Silar P."/>
            <person name="Natvig D."/>
            <person name="Lalanne C."/>
            <person name="Gautier V."/>
            <person name="Ament-Velasquez S.L."/>
            <person name="Kruys A."/>
            <person name="Hutchinson M.I."/>
            <person name="Powell A.J."/>
            <person name="Barry K."/>
            <person name="Miller A.N."/>
            <person name="Grigoriev I.V."/>
            <person name="Debuchy R."/>
            <person name="Gladieux P."/>
            <person name="Thoren M.H."/>
            <person name="Johannesson H."/>
        </authorList>
    </citation>
    <scope>NUCLEOTIDE SEQUENCE</scope>
    <source>
        <strain evidence="7">CBS 359.72</strain>
    </source>
</reference>
<feature type="domain" description="FAD-binding PCMH-type" evidence="6">
    <location>
        <begin position="60"/>
        <end position="233"/>
    </location>
</feature>
<dbReference type="InterPro" id="IPR036318">
    <property type="entry name" value="FAD-bd_PCMH-like_sf"/>
</dbReference>
<dbReference type="InterPro" id="IPR050416">
    <property type="entry name" value="FAD-linked_Oxidoreductase"/>
</dbReference>
<organism evidence="7 8">
    <name type="scientific">Corynascus novoguineensis</name>
    <dbReference type="NCBI Taxonomy" id="1126955"/>
    <lineage>
        <taxon>Eukaryota</taxon>
        <taxon>Fungi</taxon>
        <taxon>Dikarya</taxon>
        <taxon>Ascomycota</taxon>
        <taxon>Pezizomycotina</taxon>
        <taxon>Sordariomycetes</taxon>
        <taxon>Sordariomycetidae</taxon>
        <taxon>Sordariales</taxon>
        <taxon>Chaetomiaceae</taxon>
        <taxon>Corynascus</taxon>
    </lineage>
</organism>
<feature type="chain" id="PRO_5043028454" description="FAD-binding PCMH-type domain-containing protein" evidence="5">
    <location>
        <begin position="22"/>
        <end position="506"/>
    </location>
</feature>
<evidence type="ECO:0000313" key="7">
    <source>
        <dbReference type="EMBL" id="KAK4246733.1"/>
    </source>
</evidence>